<keyword evidence="3" id="KW-0472">Membrane</keyword>
<keyword evidence="3" id="KW-1133">Transmembrane helix</keyword>
<protein>
    <submittedName>
        <fullName evidence="4">Uncharacterized protein</fullName>
    </submittedName>
</protein>
<keyword evidence="2" id="KW-0507">mRNA processing</keyword>
<dbReference type="Proteomes" id="UP000824120">
    <property type="component" value="Chromosome 10"/>
</dbReference>
<keyword evidence="3" id="KW-0812">Transmembrane</keyword>
<dbReference type="InterPro" id="IPR016024">
    <property type="entry name" value="ARM-type_fold"/>
</dbReference>
<name>A0A9J5X7P6_SOLCO</name>
<dbReference type="PANTHER" id="PTHR12097">
    <property type="entry name" value="SPLICING FACTOR 3B, SUBUNIT 1-RELATED"/>
    <property type="match status" value="1"/>
</dbReference>
<feature type="non-terminal residue" evidence="4">
    <location>
        <position position="1"/>
    </location>
</feature>
<accession>A0A9J5X7P6</accession>
<dbReference type="AlphaFoldDB" id="A0A9J5X7P6"/>
<sequence length="138" mass="15862">MEQQLASERKKIATLNLFTASEKKKILVLTEPLLTNEDYNVRIVGMQLLDLLASLHLHWYSFYASFLEEICFNMESWEVRHTGVMIVYHITVLIGSASLLPYLSFLMEIIEPRLKDNIERVRDVTTVTMDGLAKAATL</sequence>
<keyword evidence="2" id="KW-0747">Spliceosome</keyword>
<evidence type="ECO:0000256" key="3">
    <source>
        <dbReference type="SAM" id="Phobius"/>
    </source>
</evidence>
<keyword evidence="2" id="KW-0508">mRNA splicing</keyword>
<dbReference type="SUPFAM" id="SSF48371">
    <property type="entry name" value="ARM repeat"/>
    <property type="match status" value="1"/>
</dbReference>
<evidence type="ECO:0000313" key="5">
    <source>
        <dbReference type="Proteomes" id="UP000824120"/>
    </source>
</evidence>
<feature type="transmembrane region" description="Helical" evidence="3">
    <location>
        <begin position="86"/>
        <end position="105"/>
    </location>
</feature>
<dbReference type="OrthoDB" id="1729909at2759"/>
<dbReference type="EMBL" id="JACXVP010000010">
    <property type="protein sequence ID" value="KAG5583276.1"/>
    <property type="molecule type" value="Genomic_DNA"/>
</dbReference>
<dbReference type="InterPro" id="IPR011989">
    <property type="entry name" value="ARM-like"/>
</dbReference>
<dbReference type="GO" id="GO:0005681">
    <property type="term" value="C:spliceosomal complex"/>
    <property type="evidence" value="ECO:0007669"/>
    <property type="project" value="UniProtKB-KW"/>
</dbReference>
<gene>
    <name evidence="4" type="ORF">H5410_053903</name>
</gene>
<evidence type="ECO:0000256" key="1">
    <source>
        <dbReference type="ARBA" id="ARBA00005754"/>
    </source>
</evidence>
<dbReference type="InterPro" id="IPR038737">
    <property type="entry name" value="SF3b_su1-like"/>
</dbReference>
<dbReference type="GO" id="GO:0003729">
    <property type="term" value="F:mRNA binding"/>
    <property type="evidence" value="ECO:0007669"/>
    <property type="project" value="InterPro"/>
</dbReference>
<evidence type="ECO:0000256" key="2">
    <source>
        <dbReference type="ARBA" id="ARBA00022728"/>
    </source>
</evidence>
<comment type="caution">
    <text evidence="4">The sequence shown here is derived from an EMBL/GenBank/DDBJ whole genome shotgun (WGS) entry which is preliminary data.</text>
</comment>
<dbReference type="GO" id="GO:0000245">
    <property type="term" value="P:spliceosomal complex assembly"/>
    <property type="evidence" value="ECO:0007669"/>
    <property type="project" value="InterPro"/>
</dbReference>
<keyword evidence="5" id="KW-1185">Reference proteome</keyword>
<evidence type="ECO:0000313" key="4">
    <source>
        <dbReference type="EMBL" id="KAG5583276.1"/>
    </source>
</evidence>
<proteinExistence type="inferred from homology"/>
<comment type="similarity">
    <text evidence="1">Belongs to the SF3B1 family.</text>
</comment>
<organism evidence="4 5">
    <name type="scientific">Solanum commersonii</name>
    <name type="common">Commerson's wild potato</name>
    <name type="synonym">Commerson's nightshade</name>
    <dbReference type="NCBI Taxonomy" id="4109"/>
    <lineage>
        <taxon>Eukaryota</taxon>
        <taxon>Viridiplantae</taxon>
        <taxon>Streptophyta</taxon>
        <taxon>Embryophyta</taxon>
        <taxon>Tracheophyta</taxon>
        <taxon>Spermatophyta</taxon>
        <taxon>Magnoliopsida</taxon>
        <taxon>eudicotyledons</taxon>
        <taxon>Gunneridae</taxon>
        <taxon>Pentapetalae</taxon>
        <taxon>asterids</taxon>
        <taxon>lamiids</taxon>
        <taxon>Solanales</taxon>
        <taxon>Solanaceae</taxon>
        <taxon>Solanoideae</taxon>
        <taxon>Solaneae</taxon>
        <taxon>Solanum</taxon>
    </lineage>
</organism>
<dbReference type="Gene3D" id="1.25.10.10">
    <property type="entry name" value="Leucine-rich Repeat Variant"/>
    <property type="match status" value="1"/>
</dbReference>
<reference evidence="4 5" key="1">
    <citation type="submission" date="2020-09" db="EMBL/GenBank/DDBJ databases">
        <title>De no assembly of potato wild relative species, Solanum commersonii.</title>
        <authorList>
            <person name="Cho K."/>
        </authorList>
    </citation>
    <scope>NUCLEOTIDE SEQUENCE [LARGE SCALE GENOMIC DNA]</scope>
    <source>
        <strain evidence="4">LZ3.2</strain>
        <tissue evidence="4">Leaf</tissue>
    </source>
</reference>